<reference evidence="2 3" key="1">
    <citation type="submission" date="2019-07" db="EMBL/GenBank/DDBJ databases">
        <authorList>
            <person name="Jastrzebski P J."/>
            <person name="Paukszto L."/>
            <person name="Jastrzebski P J."/>
        </authorList>
    </citation>
    <scope>NUCLEOTIDE SEQUENCE [LARGE SCALE GENOMIC DNA]</scope>
    <source>
        <strain evidence="2 3">WMS-il1</strain>
    </source>
</reference>
<dbReference type="Proteomes" id="UP000321570">
    <property type="component" value="Unassembled WGS sequence"/>
</dbReference>
<keyword evidence="3" id="KW-1185">Reference proteome</keyword>
<dbReference type="Pfam" id="PF23055">
    <property type="entry name" value="DUF7041"/>
    <property type="match status" value="1"/>
</dbReference>
<evidence type="ECO:0000313" key="2">
    <source>
        <dbReference type="EMBL" id="VUZ50494.1"/>
    </source>
</evidence>
<evidence type="ECO:0000313" key="3">
    <source>
        <dbReference type="Proteomes" id="UP000321570"/>
    </source>
</evidence>
<accession>A0A564YV87</accession>
<sequence length="99" mass="11146">MSQETSTQISQINPASLHEFLPDHASGVFMVLKSHFKNNNIRNQTSKFHILIETIPPSLIVLFANVIQKPSQNPYDDLKAAILQHTQPSAAERVEKLLQ</sequence>
<dbReference type="InterPro" id="IPR055469">
    <property type="entry name" value="DUF7041"/>
</dbReference>
<gene>
    <name evidence="2" type="ORF">WMSIL1_LOCUS9362</name>
</gene>
<dbReference type="AlphaFoldDB" id="A0A564YV87"/>
<feature type="domain" description="DUF7041" evidence="1">
    <location>
        <begin position="29"/>
        <end position="99"/>
    </location>
</feature>
<name>A0A564YV87_HYMDI</name>
<protein>
    <recommendedName>
        <fullName evidence="1">DUF7041 domain-containing protein</fullName>
    </recommendedName>
</protein>
<organism evidence="2 3">
    <name type="scientific">Hymenolepis diminuta</name>
    <name type="common">Rat tapeworm</name>
    <dbReference type="NCBI Taxonomy" id="6216"/>
    <lineage>
        <taxon>Eukaryota</taxon>
        <taxon>Metazoa</taxon>
        <taxon>Spiralia</taxon>
        <taxon>Lophotrochozoa</taxon>
        <taxon>Platyhelminthes</taxon>
        <taxon>Cestoda</taxon>
        <taxon>Eucestoda</taxon>
        <taxon>Cyclophyllidea</taxon>
        <taxon>Hymenolepididae</taxon>
        <taxon>Hymenolepis</taxon>
    </lineage>
</organism>
<evidence type="ECO:0000259" key="1">
    <source>
        <dbReference type="Pfam" id="PF23055"/>
    </source>
</evidence>
<dbReference type="EMBL" id="CABIJS010000377">
    <property type="protein sequence ID" value="VUZ50494.1"/>
    <property type="molecule type" value="Genomic_DNA"/>
</dbReference>
<proteinExistence type="predicted"/>